<keyword evidence="3" id="KW-0597">Phosphoprotein</keyword>
<dbReference type="Pfam" id="PF00560">
    <property type="entry name" value="LRR_1"/>
    <property type="match status" value="1"/>
</dbReference>
<dbReference type="PROSITE" id="PS50011">
    <property type="entry name" value="PROTEIN_KINASE_DOM"/>
    <property type="match status" value="1"/>
</dbReference>
<dbReference type="STRING" id="888268.A0A1E5UJU4"/>
<comment type="subcellular location">
    <subcellularLocation>
        <location evidence="1">Cell membrane</location>
        <topology evidence="1">Single-pass membrane protein</topology>
    </subcellularLocation>
</comment>
<keyword evidence="17" id="KW-0808">Transferase</keyword>
<evidence type="ECO:0000256" key="3">
    <source>
        <dbReference type="ARBA" id="ARBA00022553"/>
    </source>
</evidence>
<keyword evidence="17" id="KW-0418">Kinase</keyword>
<feature type="signal peptide" evidence="15">
    <location>
        <begin position="1"/>
        <end position="35"/>
    </location>
</feature>
<evidence type="ECO:0000313" key="18">
    <source>
        <dbReference type="Proteomes" id="UP000095767"/>
    </source>
</evidence>
<feature type="transmembrane region" description="Helical" evidence="14">
    <location>
        <begin position="284"/>
        <end position="307"/>
    </location>
</feature>
<dbReference type="FunFam" id="3.80.10.10:FF:000234">
    <property type="entry name" value="Probable inactive receptor kinase RLK902"/>
    <property type="match status" value="1"/>
</dbReference>
<evidence type="ECO:0000256" key="7">
    <source>
        <dbReference type="ARBA" id="ARBA00022737"/>
    </source>
</evidence>
<evidence type="ECO:0000256" key="10">
    <source>
        <dbReference type="ARBA" id="ARBA00022989"/>
    </source>
</evidence>
<organism evidence="17 18">
    <name type="scientific">Dichanthelium oligosanthes</name>
    <dbReference type="NCBI Taxonomy" id="888268"/>
    <lineage>
        <taxon>Eukaryota</taxon>
        <taxon>Viridiplantae</taxon>
        <taxon>Streptophyta</taxon>
        <taxon>Embryophyta</taxon>
        <taxon>Tracheophyta</taxon>
        <taxon>Spermatophyta</taxon>
        <taxon>Magnoliopsida</taxon>
        <taxon>Liliopsida</taxon>
        <taxon>Poales</taxon>
        <taxon>Poaceae</taxon>
        <taxon>PACMAD clade</taxon>
        <taxon>Panicoideae</taxon>
        <taxon>Panicodae</taxon>
        <taxon>Paniceae</taxon>
        <taxon>Dichantheliinae</taxon>
        <taxon>Dichanthelium</taxon>
    </lineage>
</organism>
<evidence type="ECO:0000256" key="6">
    <source>
        <dbReference type="ARBA" id="ARBA00022729"/>
    </source>
</evidence>
<keyword evidence="18" id="KW-1185">Reference proteome</keyword>
<dbReference type="InterPro" id="IPR000719">
    <property type="entry name" value="Prot_kinase_dom"/>
</dbReference>
<sequence length="685" mass="71367">MRSPPPLWRPGRLHSALYPLLLLLAVAALAARAGADDLASDARALLAFRDAVGRRLAWNASDTAGACSWTGVTCESGRVAVLRLPGATLSGAIPAGTLGNLTALHTLSLRLNGLSGALPDDLASAAALRNVFLNGNRLSGGFPPAILALPGLVRLALDGNDLSGPIPPALANLTHLRALLLENNRFSGEIPDLKQQLQQFNVSFNQLNGSIPAALRSQPRTAFLGTGLCGGPLGPCPGEVSPSPAPAGQTPSPTPVPSGSGGGGSNGGNGGGSAHKSNKLSGGAIAGIAIGSALGAALLLFLLVCLCRRSGGTKTRSLEMPAPSPTPAAVAGGRKPPEMTSGAAVAPLTTIGHPNAPIGQSTSGKKLVFFGSAAAVAPFDLEDLLRASAEVLGKGAFGTTYKAVLESGATVAVKRLKDVTLSEPEFRDRISEIGELQHEFIVPLRAYYYSKDEKLLVYDFMPMGSLSAVLHGNRSSGRMPLNWELRSSIALAAARGLEYIHSTSSTASHGNIKSSNVLLGKSYQARVSDNGLTTLVGPSSSPARTTGYRAPEVVDSRRVSQKADVYSFGVLLLELLTGKAPSQAALNDEGVDLPRWVQSVNRSEWSSEVFDMELMRHQNGEEQMAQLLQLAIDCVAQVPEARPSMAHVVIRIEEIKKLSVASNTEEGDDQSFKAETDVPTNPFAP</sequence>
<reference evidence="17 18" key="1">
    <citation type="submission" date="2016-09" db="EMBL/GenBank/DDBJ databases">
        <title>The draft genome of Dichanthelium oligosanthes: A C3 panicoid grass species.</title>
        <authorList>
            <person name="Studer A.J."/>
            <person name="Schnable J.C."/>
            <person name="Brutnell T.P."/>
        </authorList>
    </citation>
    <scope>NUCLEOTIDE SEQUENCE [LARGE SCALE GENOMIC DNA]</scope>
    <source>
        <strain evidence="18">cv. Kellogg 1175</strain>
        <tissue evidence="17">Leaf</tissue>
    </source>
</reference>
<dbReference type="Proteomes" id="UP000095767">
    <property type="component" value="Unassembled WGS sequence"/>
</dbReference>
<dbReference type="InterPro" id="IPR001611">
    <property type="entry name" value="Leu-rich_rpt"/>
</dbReference>
<dbReference type="InterPro" id="IPR013210">
    <property type="entry name" value="LRR_N_plant-typ"/>
</dbReference>
<keyword evidence="8 12" id="KW-0547">Nucleotide-binding</keyword>
<evidence type="ECO:0000313" key="17">
    <source>
        <dbReference type="EMBL" id="OEL13131.1"/>
    </source>
</evidence>
<dbReference type="PROSITE" id="PS00107">
    <property type="entry name" value="PROTEIN_KINASE_ATP"/>
    <property type="match status" value="1"/>
</dbReference>
<dbReference type="InterPro" id="IPR032675">
    <property type="entry name" value="LRR_dom_sf"/>
</dbReference>
<proteinExistence type="predicted"/>
<keyword evidence="10 14" id="KW-1133">Transmembrane helix</keyword>
<keyword evidence="4" id="KW-0433">Leucine-rich repeat</keyword>
<feature type="region of interest" description="Disordered" evidence="13">
    <location>
        <begin position="235"/>
        <end position="275"/>
    </location>
</feature>
<keyword evidence="17" id="KW-0675">Receptor</keyword>
<keyword evidence="11 14" id="KW-0472">Membrane</keyword>
<dbReference type="Gene3D" id="1.10.510.10">
    <property type="entry name" value="Transferase(Phosphotransferase) domain 1"/>
    <property type="match status" value="1"/>
</dbReference>
<evidence type="ECO:0000256" key="15">
    <source>
        <dbReference type="SAM" id="SignalP"/>
    </source>
</evidence>
<name>A0A1E5UJU4_9POAL</name>
<dbReference type="GO" id="GO:0004672">
    <property type="term" value="F:protein kinase activity"/>
    <property type="evidence" value="ECO:0007669"/>
    <property type="project" value="InterPro"/>
</dbReference>
<dbReference type="InterPro" id="IPR050994">
    <property type="entry name" value="At_inactive_RLKs"/>
</dbReference>
<keyword evidence="6 15" id="KW-0732">Signal</keyword>
<feature type="domain" description="Protein kinase" evidence="16">
    <location>
        <begin position="386"/>
        <end position="655"/>
    </location>
</feature>
<evidence type="ECO:0000256" key="13">
    <source>
        <dbReference type="SAM" id="MobiDB-lite"/>
    </source>
</evidence>
<dbReference type="PANTHER" id="PTHR48010:SF87">
    <property type="entry name" value="PROTEIN KINASE DOMAIN-CONTAINING PROTEIN"/>
    <property type="match status" value="1"/>
</dbReference>
<keyword evidence="2" id="KW-1003">Cell membrane</keyword>
<dbReference type="GO" id="GO:0005886">
    <property type="term" value="C:plasma membrane"/>
    <property type="evidence" value="ECO:0007669"/>
    <property type="project" value="UniProtKB-SubCell"/>
</dbReference>
<keyword evidence="7" id="KW-0677">Repeat</keyword>
<feature type="region of interest" description="Disordered" evidence="13">
    <location>
        <begin position="313"/>
        <end position="339"/>
    </location>
</feature>
<evidence type="ECO:0000256" key="8">
    <source>
        <dbReference type="ARBA" id="ARBA00022741"/>
    </source>
</evidence>
<dbReference type="SUPFAM" id="SSF52058">
    <property type="entry name" value="L domain-like"/>
    <property type="match status" value="1"/>
</dbReference>
<gene>
    <name evidence="17" type="ORF">BAE44_0025851</name>
</gene>
<dbReference type="GO" id="GO:0005524">
    <property type="term" value="F:ATP binding"/>
    <property type="evidence" value="ECO:0007669"/>
    <property type="project" value="UniProtKB-UniRule"/>
</dbReference>
<dbReference type="Pfam" id="PF08263">
    <property type="entry name" value="LRRNT_2"/>
    <property type="match status" value="1"/>
</dbReference>
<dbReference type="OrthoDB" id="652551at2759"/>
<evidence type="ECO:0000256" key="4">
    <source>
        <dbReference type="ARBA" id="ARBA00022614"/>
    </source>
</evidence>
<dbReference type="SUPFAM" id="SSF56112">
    <property type="entry name" value="Protein kinase-like (PK-like)"/>
    <property type="match status" value="1"/>
</dbReference>
<keyword evidence="9 12" id="KW-0067">ATP-binding</keyword>
<protein>
    <submittedName>
        <fullName evidence="17">Putative inactive receptor kinase</fullName>
    </submittedName>
</protein>
<dbReference type="FunFam" id="3.30.200.20:FF:000307">
    <property type="entry name" value="pollen receptor-like kinase 1"/>
    <property type="match status" value="1"/>
</dbReference>
<evidence type="ECO:0000256" key="12">
    <source>
        <dbReference type="PROSITE-ProRule" id="PRU10141"/>
    </source>
</evidence>
<dbReference type="Pfam" id="PF00069">
    <property type="entry name" value="Pkinase"/>
    <property type="match status" value="1"/>
</dbReference>
<feature type="chain" id="PRO_5009187146" evidence="15">
    <location>
        <begin position="36"/>
        <end position="685"/>
    </location>
</feature>
<evidence type="ECO:0000256" key="11">
    <source>
        <dbReference type="ARBA" id="ARBA00023136"/>
    </source>
</evidence>
<dbReference type="AlphaFoldDB" id="A0A1E5UJU4"/>
<keyword evidence="5 14" id="KW-0812">Transmembrane</keyword>
<dbReference type="InterPro" id="IPR011009">
    <property type="entry name" value="Kinase-like_dom_sf"/>
</dbReference>
<dbReference type="Gene3D" id="3.80.10.10">
    <property type="entry name" value="Ribonuclease Inhibitor"/>
    <property type="match status" value="2"/>
</dbReference>
<dbReference type="InterPro" id="IPR017441">
    <property type="entry name" value="Protein_kinase_ATP_BS"/>
</dbReference>
<feature type="binding site" evidence="12">
    <location>
        <position position="414"/>
    </location>
    <ligand>
        <name>ATP</name>
        <dbReference type="ChEBI" id="CHEBI:30616"/>
    </ligand>
</feature>
<evidence type="ECO:0000256" key="14">
    <source>
        <dbReference type="SAM" id="Phobius"/>
    </source>
</evidence>
<dbReference type="Gene3D" id="3.30.200.20">
    <property type="entry name" value="Phosphorylase Kinase, domain 1"/>
    <property type="match status" value="1"/>
</dbReference>
<dbReference type="EMBL" id="LWDX02074549">
    <property type="protein sequence ID" value="OEL13131.1"/>
    <property type="molecule type" value="Genomic_DNA"/>
</dbReference>
<dbReference type="PANTHER" id="PTHR48010">
    <property type="entry name" value="OS05G0588300 PROTEIN"/>
    <property type="match status" value="1"/>
</dbReference>
<feature type="compositionally biased region" description="Gly residues" evidence="13">
    <location>
        <begin position="259"/>
        <end position="273"/>
    </location>
</feature>
<feature type="region of interest" description="Disordered" evidence="13">
    <location>
        <begin position="662"/>
        <end position="685"/>
    </location>
</feature>
<evidence type="ECO:0000256" key="5">
    <source>
        <dbReference type="ARBA" id="ARBA00022692"/>
    </source>
</evidence>
<evidence type="ECO:0000256" key="2">
    <source>
        <dbReference type="ARBA" id="ARBA00022475"/>
    </source>
</evidence>
<dbReference type="FunFam" id="1.10.510.10:FF:000095">
    <property type="entry name" value="protein STRUBBELIG-RECEPTOR FAMILY 8"/>
    <property type="match status" value="1"/>
</dbReference>
<accession>A0A1E5UJU4</accession>
<evidence type="ECO:0000256" key="9">
    <source>
        <dbReference type="ARBA" id="ARBA00022840"/>
    </source>
</evidence>
<comment type="caution">
    <text evidence="17">The sequence shown here is derived from an EMBL/GenBank/DDBJ whole genome shotgun (WGS) entry which is preliminary data.</text>
</comment>
<evidence type="ECO:0000256" key="1">
    <source>
        <dbReference type="ARBA" id="ARBA00004162"/>
    </source>
</evidence>
<evidence type="ECO:0000259" key="16">
    <source>
        <dbReference type="PROSITE" id="PS50011"/>
    </source>
</evidence>